<sequence>MRGESSNLSTSEQPVSIVNGTIDPASVNCGFGQTGHSLASNPQLLVEESHGCKSVPAQRGRVDVQFIE</sequence>
<accession>A0ABQ9Y9A5</accession>
<evidence type="ECO:0000313" key="1">
    <source>
        <dbReference type="EMBL" id="KAK2960269.1"/>
    </source>
</evidence>
<evidence type="ECO:0000313" key="2">
    <source>
        <dbReference type="Proteomes" id="UP001281761"/>
    </source>
</evidence>
<dbReference type="Proteomes" id="UP001281761">
    <property type="component" value="Unassembled WGS sequence"/>
</dbReference>
<proteinExistence type="predicted"/>
<dbReference type="EMBL" id="JARBJD010000024">
    <property type="protein sequence ID" value="KAK2960269.1"/>
    <property type="molecule type" value="Genomic_DNA"/>
</dbReference>
<organism evidence="1 2">
    <name type="scientific">Blattamonas nauphoetae</name>
    <dbReference type="NCBI Taxonomy" id="2049346"/>
    <lineage>
        <taxon>Eukaryota</taxon>
        <taxon>Metamonada</taxon>
        <taxon>Preaxostyla</taxon>
        <taxon>Oxymonadida</taxon>
        <taxon>Blattamonas</taxon>
    </lineage>
</organism>
<keyword evidence="2" id="KW-1185">Reference proteome</keyword>
<comment type="caution">
    <text evidence="1">The sequence shown here is derived from an EMBL/GenBank/DDBJ whole genome shotgun (WGS) entry which is preliminary data.</text>
</comment>
<protein>
    <submittedName>
        <fullName evidence="1">Uncharacterized protein</fullName>
    </submittedName>
</protein>
<name>A0ABQ9Y9A5_9EUKA</name>
<gene>
    <name evidence="1" type="ORF">BLNAU_4822</name>
</gene>
<reference evidence="1 2" key="1">
    <citation type="journal article" date="2022" name="bioRxiv">
        <title>Genomics of Preaxostyla Flagellates Illuminates Evolutionary Transitions and the Path Towards Mitochondrial Loss.</title>
        <authorList>
            <person name="Novak L.V.F."/>
            <person name="Treitli S.C."/>
            <person name="Pyrih J."/>
            <person name="Halakuc P."/>
            <person name="Pipaliya S.V."/>
            <person name="Vacek V."/>
            <person name="Brzon O."/>
            <person name="Soukal P."/>
            <person name="Eme L."/>
            <person name="Dacks J.B."/>
            <person name="Karnkowska A."/>
            <person name="Elias M."/>
            <person name="Hampl V."/>
        </authorList>
    </citation>
    <scope>NUCLEOTIDE SEQUENCE [LARGE SCALE GENOMIC DNA]</scope>
    <source>
        <strain evidence="1">NAU3</strain>
        <tissue evidence="1">Gut</tissue>
    </source>
</reference>